<evidence type="ECO:0000259" key="1">
    <source>
        <dbReference type="Pfam" id="PF17836"/>
    </source>
</evidence>
<keyword evidence="3" id="KW-1185">Reference proteome</keyword>
<dbReference type="PANTHER" id="PTHR43300">
    <property type="entry name" value="ACETYLTRANSFERASE"/>
    <property type="match status" value="1"/>
</dbReference>
<dbReference type="Pfam" id="PF17836">
    <property type="entry name" value="PglD_N"/>
    <property type="match status" value="1"/>
</dbReference>
<organism evidence="2 3">
    <name type="scientific">Deinococcus lacus</name>
    <dbReference type="NCBI Taxonomy" id="392561"/>
    <lineage>
        <taxon>Bacteria</taxon>
        <taxon>Thermotogati</taxon>
        <taxon>Deinococcota</taxon>
        <taxon>Deinococci</taxon>
        <taxon>Deinococcales</taxon>
        <taxon>Deinococcaceae</taxon>
        <taxon>Deinococcus</taxon>
    </lineage>
</organism>
<dbReference type="NCBIfam" id="TIGR03570">
    <property type="entry name" value="NeuD_NnaD"/>
    <property type="match status" value="1"/>
</dbReference>
<dbReference type="EMBL" id="JBHSWD010000002">
    <property type="protein sequence ID" value="MFC6592747.1"/>
    <property type="molecule type" value="Genomic_DNA"/>
</dbReference>
<dbReference type="Proteomes" id="UP001596297">
    <property type="component" value="Unassembled WGS sequence"/>
</dbReference>
<dbReference type="Gene3D" id="2.160.10.10">
    <property type="entry name" value="Hexapeptide repeat proteins"/>
    <property type="match status" value="1"/>
</dbReference>
<accession>A0ABW1YED9</accession>
<dbReference type="InterPro" id="IPR041561">
    <property type="entry name" value="PglD_N"/>
</dbReference>
<dbReference type="InterPro" id="IPR011004">
    <property type="entry name" value="Trimer_LpxA-like_sf"/>
</dbReference>
<dbReference type="InterPro" id="IPR020019">
    <property type="entry name" value="AcTrfase_PglD-like"/>
</dbReference>
<evidence type="ECO:0000313" key="3">
    <source>
        <dbReference type="Proteomes" id="UP001596297"/>
    </source>
</evidence>
<dbReference type="SUPFAM" id="SSF51161">
    <property type="entry name" value="Trimeric LpxA-like enzymes"/>
    <property type="match status" value="1"/>
</dbReference>
<evidence type="ECO:0000313" key="2">
    <source>
        <dbReference type="EMBL" id="MFC6592747.1"/>
    </source>
</evidence>
<dbReference type="PANTHER" id="PTHR43300:SF7">
    <property type="entry name" value="UDP-N-ACETYLBACILLOSAMINE N-ACETYLTRANSFERASE"/>
    <property type="match status" value="1"/>
</dbReference>
<sequence length="205" mass="20603">MTQQGSLHILGAGGHAKVVLALAQAAGYRVAGVYDDSAQGEVLGVPVLGPLSHLEAQPGALAVLAIGRNSVRQALAQRFAALEWVTLVHPAAWVAPTAQLGPGTVVMAGAVIQPDTRVGGHVIVNTRASLDHDGDIGDFAHLAPGCCLAGNVTVGEGAFLGAGSICIPGTRVGEWATVGAGATVIRPVEARVTAVGTPARALPQR</sequence>
<dbReference type="InterPro" id="IPR050179">
    <property type="entry name" value="Trans_hexapeptide_repeat"/>
</dbReference>
<dbReference type="InterPro" id="IPR001451">
    <property type="entry name" value="Hexapep"/>
</dbReference>
<dbReference type="Gene3D" id="3.40.50.20">
    <property type="match status" value="1"/>
</dbReference>
<proteinExistence type="predicted"/>
<comment type="caution">
    <text evidence="2">The sequence shown here is derived from an EMBL/GenBank/DDBJ whole genome shotgun (WGS) entry which is preliminary data.</text>
</comment>
<dbReference type="Pfam" id="PF14602">
    <property type="entry name" value="Hexapep_2"/>
    <property type="match status" value="1"/>
</dbReference>
<reference evidence="3" key="1">
    <citation type="journal article" date="2019" name="Int. J. Syst. Evol. Microbiol.">
        <title>The Global Catalogue of Microorganisms (GCM) 10K type strain sequencing project: providing services to taxonomists for standard genome sequencing and annotation.</title>
        <authorList>
            <consortium name="The Broad Institute Genomics Platform"/>
            <consortium name="The Broad Institute Genome Sequencing Center for Infectious Disease"/>
            <person name="Wu L."/>
            <person name="Ma J."/>
        </authorList>
    </citation>
    <scope>NUCLEOTIDE SEQUENCE [LARGE SCALE GENOMIC DNA]</scope>
    <source>
        <strain evidence="3">CGMCC 1.15772</strain>
    </source>
</reference>
<dbReference type="CDD" id="cd03360">
    <property type="entry name" value="LbH_AT_putative"/>
    <property type="match status" value="1"/>
</dbReference>
<name>A0ABW1YED9_9DEIO</name>
<gene>
    <name evidence="2" type="ORF">ACFP81_12580</name>
</gene>
<feature type="domain" description="PglD N-terminal" evidence="1">
    <location>
        <begin position="7"/>
        <end position="78"/>
    </location>
</feature>
<protein>
    <submittedName>
        <fullName evidence="2">Acetyltransferase</fullName>
    </submittedName>
</protein>
<dbReference type="RefSeq" id="WP_380083867.1">
    <property type="nucleotide sequence ID" value="NZ_JBHSWD010000002.1"/>
</dbReference>